<dbReference type="Gene3D" id="2.30.42.10">
    <property type="match status" value="1"/>
</dbReference>
<gene>
    <name evidence="1" type="primary">spoIVB</name>
    <name evidence="1" type="ORF">EHE19_011225</name>
</gene>
<dbReference type="Pfam" id="PF05580">
    <property type="entry name" value="Peptidase_S55"/>
    <property type="match status" value="1"/>
</dbReference>
<proteinExistence type="predicted"/>
<keyword evidence="1" id="KW-0378">Hydrolase</keyword>
<dbReference type="GO" id="GO:0016787">
    <property type="term" value="F:hydrolase activity"/>
    <property type="evidence" value="ECO:0007669"/>
    <property type="project" value="UniProtKB-KW"/>
</dbReference>
<organism evidence="1 2">
    <name type="scientific">Ruminiclostridium herbifermentans</name>
    <dbReference type="NCBI Taxonomy" id="2488810"/>
    <lineage>
        <taxon>Bacteria</taxon>
        <taxon>Bacillati</taxon>
        <taxon>Bacillota</taxon>
        <taxon>Clostridia</taxon>
        <taxon>Eubacteriales</taxon>
        <taxon>Oscillospiraceae</taxon>
        <taxon>Ruminiclostridium</taxon>
    </lineage>
</organism>
<dbReference type="SUPFAM" id="SSF50494">
    <property type="entry name" value="Trypsin-like serine proteases"/>
    <property type="match status" value="1"/>
</dbReference>
<protein>
    <submittedName>
        <fullName evidence="1">SpoIVB peptidase</fullName>
        <ecNumber evidence="1">3.4.21.116</ecNumber>
    </submittedName>
</protein>
<dbReference type="SMART" id="SM00228">
    <property type="entry name" value="PDZ"/>
    <property type="match status" value="1"/>
</dbReference>
<dbReference type="RefSeq" id="WP_137695856.1">
    <property type="nucleotide sequence ID" value="NZ_CP061336.1"/>
</dbReference>
<dbReference type="OrthoDB" id="9765242at2"/>
<accession>A0A4U7JM41</accession>
<dbReference type="InterPro" id="IPR009003">
    <property type="entry name" value="Peptidase_S1_PA"/>
</dbReference>
<dbReference type="EMBL" id="CP061336">
    <property type="protein sequence ID" value="QNU65499.1"/>
    <property type="molecule type" value="Genomic_DNA"/>
</dbReference>
<evidence type="ECO:0000313" key="1">
    <source>
        <dbReference type="EMBL" id="QNU65499.1"/>
    </source>
</evidence>
<dbReference type="InterPro" id="IPR036034">
    <property type="entry name" value="PDZ_sf"/>
</dbReference>
<dbReference type="PROSITE" id="PS51494">
    <property type="entry name" value="SPOIVB"/>
    <property type="match status" value="1"/>
</dbReference>
<dbReference type="InterPro" id="IPR041489">
    <property type="entry name" value="PDZ_6"/>
</dbReference>
<dbReference type="NCBIfam" id="TIGR02860">
    <property type="entry name" value="spore_IV_B"/>
    <property type="match status" value="1"/>
</dbReference>
<dbReference type="InterPro" id="IPR014219">
    <property type="entry name" value="SpoIVB"/>
</dbReference>
<name>A0A4U7JM41_9FIRM</name>
<dbReference type="AlphaFoldDB" id="A0A4U7JM41"/>
<dbReference type="Pfam" id="PF17820">
    <property type="entry name" value="PDZ_6"/>
    <property type="match status" value="1"/>
</dbReference>
<dbReference type="InterPro" id="IPR008763">
    <property type="entry name" value="Peptidase_S55"/>
</dbReference>
<dbReference type="EC" id="3.4.21.116" evidence="1"/>
<dbReference type="Proteomes" id="UP000306409">
    <property type="component" value="Chromosome"/>
</dbReference>
<dbReference type="KEGG" id="rher:EHE19_011225"/>
<keyword evidence="2" id="KW-1185">Reference proteome</keyword>
<evidence type="ECO:0000313" key="2">
    <source>
        <dbReference type="Proteomes" id="UP000306409"/>
    </source>
</evidence>
<dbReference type="SUPFAM" id="SSF50156">
    <property type="entry name" value="PDZ domain-like"/>
    <property type="match status" value="1"/>
</dbReference>
<dbReference type="PROSITE" id="PS50106">
    <property type="entry name" value="PDZ"/>
    <property type="match status" value="1"/>
</dbReference>
<dbReference type="InterPro" id="IPR001478">
    <property type="entry name" value="PDZ"/>
</dbReference>
<reference evidence="1 2" key="1">
    <citation type="submission" date="2020-09" db="EMBL/GenBank/DDBJ databases">
        <title>Characterization and genome sequencing of Ruminiclostridium sp. nov. MA18.</title>
        <authorList>
            <person name="Rettenmaier R."/>
            <person name="Kowollik M.-L."/>
            <person name="Liebl W."/>
            <person name="Zverlov V."/>
        </authorList>
    </citation>
    <scope>NUCLEOTIDE SEQUENCE [LARGE SCALE GENOMIC DNA]</scope>
    <source>
        <strain evidence="1 2">MA18</strain>
    </source>
</reference>
<sequence length="442" mass="48751">MHYYKTNKKKLFVLLFVCICVITFSYVQAFSVIPKKITLLEGEEYVYNFQSFYFVNIKADNSEALKLNNKDIEANGNYLELLSPLAFKTEKKGTVNLDFKAFGLIPLKTMQVDIIPSKKLVACGNTVGVKIKMEGILVIGISDVDKGSGERNAPAKEAGIRVGDIIYEINGKKISGINELIEQIDSSNGKKLEVAYKRGNNIMRTILTPTIGINDKKYHIGLWVRDSTAGIGTMTFYDPESRTFGALGHGITDIDTGLLMPVRSGEVLESNIVAIKRGVQGTPGELKGIFMENKLPMGNIFKNDECGIYGKLFNNDLKMFKNKAYPIGIRGQVKVGKATILSNIEGNTIEEFDVYIEKVARQSFSGPKGMVIRVTDKRLLDTTGGIVQGMSGSPIIQNGKLIGAVTHVLVNDPTRGYGIFIEWMLKNIDGNSNNHLQELKVG</sequence>